<name>A0A182VSM7_9DIPT</name>
<organism evidence="1 2">
    <name type="scientific">Anopheles minimus</name>
    <dbReference type="NCBI Taxonomy" id="112268"/>
    <lineage>
        <taxon>Eukaryota</taxon>
        <taxon>Metazoa</taxon>
        <taxon>Ecdysozoa</taxon>
        <taxon>Arthropoda</taxon>
        <taxon>Hexapoda</taxon>
        <taxon>Insecta</taxon>
        <taxon>Pterygota</taxon>
        <taxon>Neoptera</taxon>
        <taxon>Endopterygota</taxon>
        <taxon>Diptera</taxon>
        <taxon>Nematocera</taxon>
        <taxon>Culicoidea</taxon>
        <taxon>Culicidae</taxon>
        <taxon>Anophelinae</taxon>
        <taxon>Anopheles</taxon>
    </lineage>
</organism>
<evidence type="ECO:0000313" key="1">
    <source>
        <dbReference type="EnsemblMetazoa" id="AMIN001067-PA"/>
    </source>
</evidence>
<protein>
    <submittedName>
        <fullName evidence="1">Uncharacterized protein</fullName>
    </submittedName>
</protein>
<dbReference type="Proteomes" id="UP000075920">
    <property type="component" value="Unassembled WGS sequence"/>
</dbReference>
<reference evidence="1" key="2">
    <citation type="submission" date="2020-05" db="UniProtKB">
        <authorList>
            <consortium name="EnsemblMetazoa"/>
        </authorList>
    </citation>
    <scope>IDENTIFICATION</scope>
    <source>
        <strain evidence="1">MINIMUS1</strain>
    </source>
</reference>
<dbReference type="EnsemblMetazoa" id="AMIN001067-RA">
    <property type="protein sequence ID" value="AMIN001067-PA"/>
    <property type="gene ID" value="AMIN001067"/>
</dbReference>
<sequence length="185" mass="21084">MLKFFEEATKHISAQKSTTLSKMGLLMGVLLKQEVDMLVLKLIQNLETRFEHLKNNKLVTKAMVLDPRMKKHAFANEPEIFKAVYDEILTELTSIYPVTTSATTVRSTAVTDSIFYDFLTTIDETEERFDVSENATAELREIFKGTSTSIRRRSTSLVEKRSHKLSKALHNSRKNFLCTSVVGTM</sequence>
<dbReference type="VEuPathDB" id="VectorBase:AMIN001067"/>
<dbReference type="AlphaFoldDB" id="A0A182VSM7"/>
<accession>A0A182VSM7</accession>
<keyword evidence="2" id="KW-1185">Reference proteome</keyword>
<proteinExistence type="predicted"/>
<evidence type="ECO:0000313" key="2">
    <source>
        <dbReference type="Proteomes" id="UP000075920"/>
    </source>
</evidence>
<reference evidence="2" key="1">
    <citation type="submission" date="2013-03" db="EMBL/GenBank/DDBJ databases">
        <title>The Genome Sequence of Anopheles minimus MINIMUS1.</title>
        <authorList>
            <consortium name="The Broad Institute Genomics Platform"/>
            <person name="Neafsey D.E."/>
            <person name="Walton C."/>
            <person name="Walker B."/>
            <person name="Young S.K."/>
            <person name="Zeng Q."/>
            <person name="Gargeya S."/>
            <person name="Fitzgerald M."/>
            <person name="Haas B."/>
            <person name="Abouelleil A."/>
            <person name="Allen A.W."/>
            <person name="Alvarado L."/>
            <person name="Arachchi H.M."/>
            <person name="Berlin A.M."/>
            <person name="Chapman S.B."/>
            <person name="Gainer-Dewar J."/>
            <person name="Goldberg J."/>
            <person name="Griggs A."/>
            <person name="Gujja S."/>
            <person name="Hansen M."/>
            <person name="Howarth C."/>
            <person name="Imamovic A."/>
            <person name="Ireland A."/>
            <person name="Larimer J."/>
            <person name="McCowan C."/>
            <person name="Murphy C."/>
            <person name="Pearson M."/>
            <person name="Poon T.W."/>
            <person name="Priest M."/>
            <person name="Roberts A."/>
            <person name="Saif S."/>
            <person name="Shea T."/>
            <person name="Sisk P."/>
            <person name="Sykes S."/>
            <person name="Wortman J."/>
            <person name="Nusbaum C."/>
            <person name="Birren B."/>
        </authorList>
    </citation>
    <scope>NUCLEOTIDE SEQUENCE [LARGE SCALE GENOMIC DNA]</scope>
    <source>
        <strain evidence="2">MINIMUS1</strain>
    </source>
</reference>